<gene>
    <name evidence="2" type="ORF">ACFQ08_03420</name>
</gene>
<evidence type="ECO:0000313" key="3">
    <source>
        <dbReference type="Proteomes" id="UP001597024"/>
    </source>
</evidence>
<feature type="transmembrane region" description="Helical" evidence="1">
    <location>
        <begin position="43"/>
        <end position="63"/>
    </location>
</feature>
<keyword evidence="1" id="KW-1133">Transmembrane helix</keyword>
<accession>A0ABW3DLB3</accession>
<evidence type="ECO:0000313" key="2">
    <source>
        <dbReference type="EMBL" id="MFD0883610.1"/>
    </source>
</evidence>
<comment type="caution">
    <text evidence="2">The sequence shown here is derived from an EMBL/GenBank/DDBJ whole genome shotgun (WGS) entry which is preliminary data.</text>
</comment>
<name>A0ABW3DLB3_9ACTN</name>
<organism evidence="2 3">
    <name type="scientific">Streptosporangium algeriense</name>
    <dbReference type="NCBI Taxonomy" id="1682748"/>
    <lineage>
        <taxon>Bacteria</taxon>
        <taxon>Bacillati</taxon>
        <taxon>Actinomycetota</taxon>
        <taxon>Actinomycetes</taxon>
        <taxon>Streptosporangiales</taxon>
        <taxon>Streptosporangiaceae</taxon>
        <taxon>Streptosporangium</taxon>
    </lineage>
</organism>
<proteinExistence type="predicted"/>
<keyword evidence="1" id="KW-0472">Membrane</keyword>
<dbReference type="Proteomes" id="UP001597024">
    <property type="component" value="Unassembled WGS sequence"/>
</dbReference>
<keyword evidence="1" id="KW-0812">Transmembrane</keyword>
<sequence>AAGMLNTARLGSETIAIAVCGAVLAATTGGRLAGPGFTEGLRMTLWAMAGLTLLSVLLCAFLLRGPAVRQPVVEKGVSV</sequence>
<dbReference type="EMBL" id="JBHTHX010000055">
    <property type="protein sequence ID" value="MFD0883610.1"/>
    <property type="molecule type" value="Genomic_DNA"/>
</dbReference>
<feature type="non-terminal residue" evidence="2">
    <location>
        <position position="1"/>
    </location>
</feature>
<evidence type="ECO:0008006" key="4">
    <source>
        <dbReference type="Google" id="ProtNLM"/>
    </source>
</evidence>
<evidence type="ECO:0000256" key="1">
    <source>
        <dbReference type="SAM" id="Phobius"/>
    </source>
</evidence>
<reference evidence="3" key="1">
    <citation type="journal article" date="2019" name="Int. J. Syst. Evol. Microbiol.">
        <title>The Global Catalogue of Microorganisms (GCM) 10K type strain sequencing project: providing services to taxonomists for standard genome sequencing and annotation.</title>
        <authorList>
            <consortium name="The Broad Institute Genomics Platform"/>
            <consortium name="The Broad Institute Genome Sequencing Center for Infectious Disease"/>
            <person name="Wu L."/>
            <person name="Ma J."/>
        </authorList>
    </citation>
    <scope>NUCLEOTIDE SEQUENCE [LARGE SCALE GENOMIC DNA]</scope>
    <source>
        <strain evidence="3">CCUG 62974</strain>
    </source>
</reference>
<keyword evidence="3" id="KW-1185">Reference proteome</keyword>
<protein>
    <recommendedName>
        <fullName evidence="4">MFS transporter</fullName>
    </recommendedName>
</protein>